<dbReference type="STRING" id="314230.DSM3645_28892"/>
<dbReference type="AlphaFoldDB" id="A3ZPK0"/>
<keyword evidence="1" id="KW-0676">Redox-active center</keyword>
<dbReference type="SUPFAM" id="SSF52833">
    <property type="entry name" value="Thioredoxin-like"/>
    <property type="match status" value="1"/>
</dbReference>
<dbReference type="PROSITE" id="PS51354">
    <property type="entry name" value="GLUTAREDOXIN_2"/>
    <property type="match status" value="1"/>
</dbReference>
<dbReference type="Pfam" id="PF13899">
    <property type="entry name" value="Thioredoxin_7"/>
    <property type="match status" value="1"/>
</dbReference>
<accession>A3ZPK0</accession>
<dbReference type="Gene3D" id="3.40.30.10">
    <property type="entry name" value="Glutaredoxin"/>
    <property type="match status" value="1"/>
</dbReference>
<evidence type="ECO:0000256" key="1">
    <source>
        <dbReference type="ARBA" id="ARBA00023284"/>
    </source>
</evidence>
<dbReference type="HOGENOM" id="CLU_1432010_0_0_0"/>
<reference evidence="2 3" key="1">
    <citation type="submission" date="2006-02" db="EMBL/GenBank/DDBJ databases">
        <authorList>
            <person name="Amann R."/>
            <person name="Ferriera S."/>
            <person name="Johnson J."/>
            <person name="Kravitz S."/>
            <person name="Halpern A."/>
            <person name="Remington K."/>
            <person name="Beeson K."/>
            <person name="Tran B."/>
            <person name="Rogers Y.-H."/>
            <person name="Friedman R."/>
            <person name="Venter J.C."/>
        </authorList>
    </citation>
    <scope>NUCLEOTIDE SEQUENCE [LARGE SCALE GENOMIC DNA]</scope>
    <source>
        <strain evidence="2 3">DSM 3645</strain>
    </source>
</reference>
<gene>
    <name evidence="2" type="ORF">DSM3645_28892</name>
</gene>
<evidence type="ECO:0000313" key="2">
    <source>
        <dbReference type="EMBL" id="EAQ81678.1"/>
    </source>
</evidence>
<dbReference type="Proteomes" id="UP000004358">
    <property type="component" value="Unassembled WGS sequence"/>
</dbReference>
<dbReference type="InterPro" id="IPR017937">
    <property type="entry name" value="Thioredoxin_CS"/>
</dbReference>
<dbReference type="eggNOG" id="COG4232">
    <property type="taxonomic scope" value="Bacteria"/>
</dbReference>
<name>A3ZPK0_9BACT</name>
<evidence type="ECO:0000313" key="3">
    <source>
        <dbReference type="Proteomes" id="UP000004358"/>
    </source>
</evidence>
<protein>
    <submittedName>
        <fullName evidence="2">Uncharacterized protein</fullName>
    </submittedName>
</protein>
<dbReference type="PROSITE" id="PS00194">
    <property type="entry name" value="THIOREDOXIN_1"/>
    <property type="match status" value="1"/>
</dbReference>
<dbReference type="RefSeq" id="WP_002653669.1">
    <property type="nucleotide sequence ID" value="NZ_CH672376.1"/>
</dbReference>
<sequence length="189" mass="20808">MKSDWTRRRWLSGQGLTCLVLILFVPSFAWAQESSRADAAVCLAYAAVVREMPLLVTPNKPAAPESPVSEPADYREAYALYKRDHRPMVVMVTASWCPYCPAMKNELLQMKQAGELSGVSLVILDHDQDRATARRVMGKRRTLPALSVYHYVGGKAKESRPQAVCEIVEILRPPPAAKGSLQLSPAGAS</sequence>
<comment type="caution">
    <text evidence="2">The sequence shown here is derived from an EMBL/GenBank/DDBJ whole genome shotgun (WGS) entry which is preliminary data.</text>
</comment>
<dbReference type="OrthoDB" id="289208at2"/>
<dbReference type="CDD" id="cd02947">
    <property type="entry name" value="TRX_family"/>
    <property type="match status" value="1"/>
</dbReference>
<organism evidence="2 3">
    <name type="scientific">Blastopirellula marina DSM 3645</name>
    <dbReference type="NCBI Taxonomy" id="314230"/>
    <lineage>
        <taxon>Bacteria</taxon>
        <taxon>Pseudomonadati</taxon>
        <taxon>Planctomycetota</taxon>
        <taxon>Planctomycetia</taxon>
        <taxon>Pirellulales</taxon>
        <taxon>Pirellulaceae</taxon>
        <taxon>Blastopirellula</taxon>
    </lineage>
</organism>
<proteinExistence type="predicted"/>
<dbReference type="InterPro" id="IPR036249">
    <property type="entry name" value="Thioredoxin-like_sf"/>
</dbReference>
<dbReference type="EMBL" id="AANZ01000004">
    <property type="protein sequence ID" value="EAQ81678.1"/>
    <property type="molecule type" value="Genomic_DNA"/>
</dbReference>